<protein>
    <submittedName>
        <fullName evidence="2">Uncharacterized protein</fullName>
    </submittedName>
</protein>
<feature type="region of interest" description="Disordered" evidence="1">
    <location>
        <begin position="25"/>
        <end position="46"/>
    </location>
</feature>
<accession>A0A841GUS3</accession>
<reference evidence="2 3" key="1">
    <citation type="submission" date="2020-08" db="EMBL/GenBank/DDBJ databases">
        <title>Genomic Encyclopedia of Type Strains, Phase IV (KMG-IV): sequencing the most valuable type-strain genomes for metagenomic binning, comparative biology and taxonomic classification.</title>
        <authorList>
            <person name="Goeker M."/>
        </authorList>
    </citation>
    <scope>NUCLEOTIDE SEQUENCE [LARGE SCALE GENOMIC DNA]</scope>
    <source>
        <strain evidence="2 3">DSM 29007</strain>
    </source>
</reference>
<evidence type="ECO:0000313" key="3">
    <source>
        <dbReference type="Proteomes" id="UP000582837"/>
    </source>
</evidence>
<evidence type="ECO:0000313" key="2">
    <source>
        <dbReference type="EMBL" id="MBB6068924.1"/>
    </source>
</evidence>
<keyword evidence="3" id="KW-1185">Reference proteome</keyword>
<dbReference type="Proteomes" id="UP000582837">
    <property type="component" value="Unassembled WGS sequence"/>
</dbReference>
<sequence length="46" mass="5119">MRIGTRGKDARVRIGPNEQRKIDGFPKRIVSSPDGIRGTTRPLFPA</sequence>
<dbReference type="AlphaFoldDB" id="A0A841GUS3"/>
<proteinExistence type="predicted"/>
<evidence type="ECO:0000256" key="1">
    <source>
        <dbReference type="SAM" id="MobiDB-lite"/>
    </source>
</evidence>
<dbReference type="RefSeq" id="WP_170031428.1">
    <property type="nucleotide sequence ID" value="NZ_JABDTL010000001.1"/>
</dbReference>
<comment type="caution">
    <text evidence="2">The sequence shown here is derived from an EMBL/GenBank/DDBJ whole genome shotgun (WGS) entry which is preliminary data.</text>
</comment>
<name>A0A841GUS3_9BACT</name>
<organism evidence="2 3">
    <name type="scientific">Longimicrobium terrae</name>
    <dbReference type="NCBI Taxonomy" id="1639882"/>
    <lineage>
        <taxon>Bacteria</taxon>
        <taxon>Pseudomonadati</taxon>
        <taxon>Gemmatimonadota</taxon>
        <taxon>Longimicrobiia</taxon>
        <taxon>Longimicrobiales</taxon>
        <taxon>Longimicrobiaceae</taxon>
        <taxon>Longimicrobium</taxon>
    </lineage>
</organism>
<dbReference type="EMBL" id="JACHIA010000001">
    <property type="protein sequence ID" value="MBB6068924.1"/>
    <property type="molecule type" value="Genomic_DNA"/>
</dbReference>
<gene>
    <name evidence="2" type="ORF">HNQ61_000535</name>
</gene>